<dbReference type="STRING" id="554083.BKD30_02710"/>
<sequence>MDRFESLAERRIREAMERGEFDDLPLAGRPLDFSDVEDPQWWIKRWMQREQIDTSTLAPMVIQLRREADGFPASLRRFTREDDVRAYLEDFNHRVRADRVESRFSRESRIVAPIVDVEAMIARWRDLE</sequence>
<dbReference type="RefSeq" id="WP_076701638.1">
    <property type="nucleotide sequence ID" value="NZ_MRDE01000016.1"/>
</dbReference>
<feature type="domain" description="DnaJ homologue subfamily C member 28 conserved" evidence="1">
    <location>
        <begin position="7"/>
        <end position="74"/>
    </location>
</feature>
<dbReference type="AlphaFoldDB" id="A0A1R1LJ64"/>
<keyword evidence="3" id="KW-1185">Reference proteome</keyword>
<comment type="caution">
    <text evidence="2">The sequence shown here is derived from an EMBL/GenBank/DDBJ whole genome shotgun (WGS) entry which is preliminary data.</text>
</comment>
<dbReference type="Proteomes" id="UP000187085">
    <property type="component" value="Unassembled WGS sequence"/>
</dbReference>
<evidence type="ECO:0000259" key="1">
    <source>
        <dbReference type="Pfam" id="PF09350"/>
    </source>
</evidence>
<accession>A0A1R1LJ64</accession>
<proteinExistence type="predicted"/>
<dbReference type="OrthoDB" id="3395286at2"/>
<dbReference type="InterPro" id="IPR018961">
    <property type="entry name" value="DnaJ_homolog_subfam-C_membr-28"/>
</dbReference>
<dbReference type="EMBL" id="MRDE01000016">
    <property type="protein sequence ID" value="OMH27583.1"/>
    <property type="molecule type" value="Genomic_DNA"/>
</dbReference>
<evidence type="ECO:0000313" key="3">
    <source>
        <dbReference type="Proteomes" id="UP000187085"/>
    </source>
</evidence>
<reference evidence="2 3" key="1">
    <citation type="submission" date="2016-12" db="EMBL/GenBank/DDBJ databases">
        <title>Draft genome of Tersicoccus phoenicis 1P05MA.</title>
        <authorList>
            <person name="Nakajima Y."/>
            <person name="Yoshizawa S."/>
            <person name="Nakamura K."/>
            <person name="Ogura Y."/>
            <person name="Hayashi T."/>
            <person name="Kogure K."/>
        </authorList>
    </citation>
    <scope>NUCLEOTIDE SEQUENCE [LARGE SCALE GENOMIC DNA]</scope>
    <source>
        <strain evidence="2 3">1p05MA</strain>
    </source>
</reference>
<dbReference type="Pfam" id="PF09350">
    <property type="entry name" value="DJC28_CD"/>
    <property type="match status" value="1"/>
</dbReference>
<gene>
    <name evidence="2" type="ORF">BKD30_02710</name>
</gene>
<evidence type="ECO:0000313" key="2">
    <source>
        <dbReference type="EMBL" id="OMH27583.1"/>
    </source>
</evidence>
<name>A0A1R1LJ64_9MICC</name>
<organism evidence="2 3">
    <name type="scientific">Tersicoccus phoenicis</name>
    <dbReference type="NCBI Taxonomy" id="554083"/>
    <lineage>
        <taxon>Bacteria</taxon>
        <taxon>Bacillati</taxon>
        <taxon>Actinomycetota</taxon>
        <taxon>Actinomycetes</taxon>
        <taxon>Micrococcales</taxon>
        <taxon>Micrococcaceae</taxon>
        <taxon>Tersicoccus</taxon>
    </lineage>
</organism>
<protein>
    <submittedName>
        <fullName evidence="2">Molecular chaperone DnaJ</fullName>
    </submittedName>
</protein>